<name>A0ABT1A7H0_9PSEU</name>
<keyword evidence="4" id="KW-0472">Membrane</keyword>
<comment type="caution">
    <text evidence="5">The sequence shown here is derived from an EMBL/GenBank/DDBJ whole genome shotgun (WGS) entry which is preliminary data.</text>
</comment>
<keyword evidence="6" id="KW-1185">Reference proteome</keyword>
<comment type="subcellular location">
    <subcellularLocation>
        <location evidence="1">Golgi apparatus membrane</location>
        <topology evidence="1">Peripheral membrane protein</topology>
        <orientation evidence="1">Cytoplasmic side</orientation>
    </subcellularLocation>
</comment>
<evidence type="ECO:0000256" key="3">
    <source>
        <dbReference type="ARBA" id="ARBA00023121"/>
    </source>
</evidence>
<keyword evidence="3" id="KW-0446">Lipid-binding</keyword>
<evidence type="ECO:0000313" key="6">
    <source>
        <dbReference type="Proteomes" id="UP001165283"/>
    </source>
</evidence>
<reference evidence="5" key="1">
    <citation type="submission" date="2021-04" db="EMBL/GenBank/DDBJ databases">
        <title>Pseudonocardia sp. nov., isolated from sandy soil of mangrove forest.</title>
        <authorList>
            <person name="Zan Z."/>
            <person name="Huang R."/>
            <person name="Liu W."/>
        </authorList>
    </citation>
    <scope>NUCLEOTIDE SEQUENCE</scope>
    <source>
        <strain evidence="5">S2-4</strain>
    </source>
</reference>
<accession>A0ABT1A7H0</accession>
<dbReference type="Gene3D" id="1.10.3630.10">
    <property type="entry name" value="yeast vps74-n-term truncation variant domain like"/>
    <property type="match status" value="1"/>
</dbReference>
<sequence>MSRSHLAENFFLIVHDPFTGKLTISRELLDCGLVAAQLADLVLSGHLDIVDDRVVVTDRTGGRDEELDLYVLDAVARQKSAHTVRVWSESIGGIVFDLVVKRLLDDGVIRAEKHRAMLRRGPERFPAQDLLRASGPRLRLEHMLRHPTEFDLPGAVTAAIVGALGVERTFEFDIERELFTELAENLPPSLERLVAGVAATVAAISLTIRR</sequence>
<dbReference type="Pfam" id="PF05719">
    <property type="entry name" value="GPP34"/>
    <property type="match status" value="1"/>
</dbReference>
<dbReference type="Proteomes" id="UP001165283">
    <property type="component" value="Unassembled WGS sequence"/>
</dbReference>
<dbReference type="EMBL" id="JAGSOV010000057">
    <property type="protein sequence ID" value="MCO1658669.1"/>
    <property type="molecule type" value="Genomic_DNA"/>
</dbReference>
<organism evidence="5 6">
    <name type="scientific">Pseudonocardia humida</name>
    <dbReference type="NCBI Taxonomy" id="2800819"/>
    <lineage>
        <taxon>Bacteria</taxon>
        <taxon>Bacillati</taxon>
        <taxon>Actinomycetota</taxon>
        <taxon>Actinomycetes</taxon>
        <taxon>Pseudonocardiales</taxon>
        <taxon>Pseudonocardiaceae</taxon>
        <taxon>Pseudonocardia</taxon>
    </lineage>
</organism>
<evidence type="ECO:0000256" key="1">
    <source>
        <dbReference type="ARBA" id="ARBA00004255"/>
    </source>
</evidence>
<gene>
    <name evidence="5" type="ORF">KDL28_26740</name>
</gene>
<protein>
    <submittedName>
        <fullName evidence="5">GPP34 family phosphoprotein</fullName>
    </submittedName>
</protein>
<evidence type="ECO:0000313" key="5">
    <source>
        <dbReference type="EMBL" id="MCO1658669.1"/>
    </source>
</evidence>
<evidence type="ECO:0000256" key="2">
    <source>
        <dbReference type="ARBA" id="ARBA00023034"/>
    </source>
</evidence>
<dbReference type="InterPro" id="IPR038261">
    <property type="entry name" value="GPP34-like_sf"/>
</dbReference>
<keyword evidence="2" id="KW-0333">Golgi apparatus</keyword>
<dbReference type="RefSeq" id="WP_252442892.1">
    <property type="nucleotide sequence ID" value="NZ_JAGSOV010000057.1"/>
</dbReference>
<evidence type="ECO:0000256" key="4">
    <source>
        <dbReference type="ARBA" id="ARBA00023136"/>
    </source>
</evidence>
<dbReference type="InterPro" id="IPR008628">
    <property type="entry name" value="GPP34-like"/>
</dbReference>
<proteinExistence type="predicted"/>